<gene>
    <name evidence="2" type="ORF">TNCT_102311</name>
</gene>
<proteinExistence type="predicted"/>
<dbReference type="Proteomes" id="UP000887116">
    <property type="component" value="Unassembled WGS sequence"/>
</dbReference>
<comment type="caution">
    <text evidence="2">The sequence shown here is derived from an EMBL/GenBank/DDBJ whole genome shotgun (WGS) entry which is preliminary data.</text>
</comment>
<dbReference type="AlphaFoldDB" id="A0A8X6I2W4"/>
<evidence type="ECO:0000256" key="1">
    <source>
        <dbReference type="SAM" id="MobiDB-lite"/>
    </source>
</evidence>
<evidence type="ECO:0000313" key="3">
    <source>
        <dbReference type="Proteomes" id="UP000887116"/>
    </source>
</evidence>
<keyword evidence="3" id="KW-1185">Reference proteome</keyword>
<feature type="region of interest" description="Disordered" evidence="1">
    <location>
        <begin position="53"/>
        <end position="80"/>
    </location>
</feature>
<reference evidence="2" key="1">
    <citation type="submission" date="2020-07" db="EMBL/GenBank/DDBJ databases">
        <title>Multicomponent nature underlies the extraordinary mechanical properties of spider dragline silk.</title>
        <authorList>
            <person name="Kono N."/>
            <person name="Nakamura H."/>
            <person name="Mori M."/>
            <person name="Yoshida Y."/>
            <person name="Ohtoshi R."/>
            <person name="Malay A.D."/>
            <person name="Moran D.A.P."/>
            <person name="Tomita M."/>
            <person name="Numata K."/>
            <person name="Arakawa K."/>
        </authorList>
    </citation>
    <scope>NUCLEOTIDE SEQUENCE</scope>
</reference>
<accession>A0A8X6I2W4</accession>
<evidence type="ECO:0000313" key="2">
    <source>
        <dbReference type="EMBL" id="GFR33245.1"/>
    </source>
</evidence>
<protein>
    <submittedName>
        <fullName evidence="2">Uncharacterized protein</fullName>
    </submittedName>
</protein>
<sequence>MAHVMLHYSFQGLICSETRPKQYPVLPIRSFRVVKFTCWSVATSHNRRKNALASLDRMKAETSAVRSSQARGSRQTDEDR</sequence>
<dbReference type="EMBL" id="BMAO01039718">
    <property type="protein sequence ID" value="GFR33245.1"/>
    <property type="molecule type" value="Genomic_DNA"/>
</dbReference>
<organism evidence="2 3">
    <name type="scientific">Trichonephila clavata</name>
    <name type="common">Joro spider</name>
    <name type="synonym">Nephila clavata</name>
    <dbReference type="NCBI Taxonomy" id="2740835"/>
    <lineage>
        <taxon>Eukaryota</taxon>
        <taxon>Metazoa</taxon>
        <taxon>Ecdysozoa</taxon>
        <taxon>Arthropoda</taxon>
        <taxon>Chelicerata</taxon>
        <taxon>Arachnida</taxon>
        <taxon>Araneae</taxon>
        <taxon>Araneomorphae</taxon>
        <taxon>Entelegynae</taxon>
        <taxon>Araneoidea</taxon>
        <taxon>Nephilidae</taxon>
        <taxon>Trichonephila</taxon>
    </lineage>
</organism>
<name>A0A8X6I2W4_TRICU</name>
<feature type="compositionally biased region" description="Polar residues" evidence="1">
    <location>
        <begin position="64"/>
        <end position="73"/>
    </location>
</feature>